<evidence type="ECO:0008006" key="4">
    <source>
        <dbReference type="Google" id="ProtNLM"/>
    </source>
</evidence>
<dbReference type="Proteomes" id="UP000199423">
    <property type="component" value="Unassembled WGS sequence"/>
</dbReference>
<name>A0A1I7NVM6_9HYPH</name>
<proteinExistence type="predicted"/>
<dbReference type="RefSeq" id="WP_092869321.1">
    <property type="nucleotide sequence ID" value="NZ_FPCH01000004.1"/>
</dbReference>
<dbReference type="AlphaFoldDB" id="A0A1I7NVM6"/>
<dbReference type="EMBL" id="FPCH01000004">
    <property type="protein sequence ID" value="SFV38707.1"/>
    <property type="molecule type" value="Genomic_DNA"/>
</dbReference>
<dbReference type="OrthoDB" id="7933599at2"/>
<reference evidence="3" key="1">
    <citation type="submission" date="2016-10" db="EMBL/GenBank/DDBJ databases">
        <authorList>
            <person name="Varghese N."/>
            <person name="Submissions S."/>
        </authorList>
    </citation>
    <scope>NUCLEOTIDE SEQUENCE [LARGE SCALE GENOMIC DNA]</scope>
    <source>
        <strain evidence="3">DSM 1565</strain>
    </source>
</reference>
<gene>
    <name evidence="2" type="ORF">SAMN04488557_3807</name>
</gene>
<feature type="chain" id="PRO_5011619583" description="YXWGXW repeat-containing protein" evidence="1">
    <location>
        <begin position="25"/>
        <end position="110"/>
    </location>
</feature>
<evidence type="ECO:0000313" key="3">
    <source>
        <dbReference type="Proteomes" id="UP000199423"/>
    </source>
</evidence>
<evidence type="ECO:0000313" key="2">
    <source>
        <dbReference type="EMBL" id="SFV38707.1"/>
    </source>
</evidence>
<accession>A0A1I7NVM6</accession>
<keyword evidence="1" id="KW-0732">Signal</keyword>
<protein>
    <recommendedName>
        <fullName evidence="4">YXWGXW repeat-containing protein</fullName>
    </recommendedName>
</protein>
<feature type="signal peptide" evidence="1">
    <location>
        <begin position="1"/>
        <end position="24"/>
    </location>
</feature>
<keyword evidence="3" id="KW-1185">Reference proteome</keyword>
<organism evidence="2 3">
    <name type="scientific">Hyphomicrobium facile</name>
    <dbReference type="NCBI Taxonomy" id="51670"/>
    <lineage>
        <taxon>Bacteria</taxon>
        <taxon>Pseudomonadati</taxon>
        <taxon>Pseudomonadota</taxon>
        <taxon>Alphaproteobacteria</taxon>
        <taxon>Hyphomicrobiales</taxon>
        <taxon>Hyphomicrobiaceae</taxon>
        <taxon>Hyphomicrobium</taxon>
    </lineage>
</organism>
<evidence type="ECO:0000256" key="1">
    <source>
        <dbReference type="SAM" id="SignalP"/>
    </source>
</evidence>
<sequence length="110" mass="12979">MRFKSLMALAALVAASAVPSGEVAAWGLDRPDLRPRVYQPNPALENYYSYYYDPRGYYPYYNSGEWGPPIISRYKGPLPPYYASWGAPNRRYHHVEWHRLHYRGHRRGDW</sequence>